<reference evidence="1 2" key="1">
    <citation type="journal article" date="2022" name="DNA Res.">
        <title>Chromosomal-level genome assembly of the orchid tree Bauhinia variegata (Leguminosae; Cercidoideae) supports the allotetraploid origin hypothesis of Bauhinia.</title>
        <authorList>
            <person name="Zhong Y."/>
            <person name="Chen Y."/>
            <person name="Zheng D."/>
            <person name="Pang J."/>
            <person name="Liu Y."/>
            <person name="Luo S."/>
            <person name="Meng S."/>
            <person name="Qian L."/>
            <person name="Wei D."/>
            <person name="Dai S."/>
            <person name="Zhou R."/>
        </authorList>
    </citation>
    <scope>NUCLEOTIDE SEQUENCE [LARGE SCALE GENOMIC DNA]</scope>
    <source>
        <strain evidence="1">BV-YZ2020</strain>
    </source>
</reference>
<comment type="caution">
    <text evidence="1">The sequence shown here is derived from an EMBL/GenBank/DDBJ whole genome shotgun (WGS) entry which is preliminary data.</text>
</comment>
<organism evidence="1 2">
    <name type="scientific">Bauhinia variegata</name>
    <name type="common">Purple orchid tree</name>
    <name type="synonym">Phanera variegata</name>
    <dbReference type="NCBI Taxonomy" id="167791"/>
    <lineage>
        <taxon>Eukaryota</taxon>
        <taxon>Viridiplantae</taxon>
        <taxon>Streptophyta</taxon>
        <taxon>Embryophyta</taxon>
        <taxon>Tracheophyta</taxon>
        <taxon>Spermatophyta</taxon>
        <taxon>Magnoliopsida</taxon>
        <taxon>eudicotyledons</taxon>
        <taxon>Gunneridae</taxon>
        <taxon>Pentapetalae</taxon>
        <taxon>rosids</taxon>
        <taxon>fabids</taxon>
        <taxon>Fabales</taxon>
        <taxon>Fabaceae</taxon>
        <taxon>Cercidoideae</taxon>
        <taxon>Cercideae</taxon>
        <taxon>Bauhiniinae</taxon>
        <taxon>Bauhinia</taxon>
    </lineage>
</organism>
<proteinExistence type="predicted"/>
<dbReference type="EMBL" id="CM039426">
    <property type="protein sequence ID" value="KAI4357080.1"/>
    <property type="molecule type" value="Genomic_DNA"/>
</dbReference>
<sequence length="112" mass="12402">MTCAVFGLLGAEFTISLVEIILRSFNLSPSVEILSSHLLEISHWRQRRLIGGGRGVSLLFSVDFFFPNAADLLNTKIELEKGAGQYRWWGLTADSSLPSSLAFISECARIIQ</sequence>
<keyword evidence="2" id="KW-1185">Reference proteome</keyword>
<evidence type="ECO:0000313" key="1">
    <source>
        <dbReference type="EMBL" id="KAI4357080.1"/>
    </source>
</evidence>
<gene>
    <name evidence="1" type="ORF">L6164_001051</name>
</gene>
<evidence type="ECO:0000313" key="2">
    <source>
        <dbReference type="Proteomes" id="UP000828941"/>
    </source>
</evidence>
<name>A0ACB9QER8_BAUVA</name>
<dbReference type="Proteomes" id="UP000828941">
    <property type="component" value="Chromosome 1"/>
</dbReference>
<accession>A0ACB9QER8</accession>
<protein>
    <submittedName>
        <fullName evidence="1">Uncharacterized protein</fullName>
    </submittedName>
</protein>